<reference evidence="5" key="1">
    <citation type="submission" date="2024-03" db="EMBL/GenBank/DDBJ databases">
        <title>Complete genome sequence of Mycoplasma felifaucium Z921 isolated from the trachea of a cheetah.</title>
        <authorList>
            <person name="Spergser J."/>
        </authorList>
    </citation>
    <scope>NUCLEOTIDE SEQUENCE [LARGE SCALE GENOMIC DNA]</scope>
    <source>
        <strain evidence="5">Z921</strain>
    </source>
</reference>
<dbReference type="EMBL" id="CP148067">
    <property type="protein sequence ID" value="WXL29244.1"/>
    <property type="molecule type" value="Genomic_DNA"/>
</dbReference>
<sequence>MEHKYAVEFDHITKEFPGIRANDDVTFKVQKGHIHALIGENGAGKSTLTSILFGLYEPTEGSFKINGKTMIIKDPNHANSIGIGMVHQHFKLVDVYSNLENVVMGAEFNYGFTNLIDLKTAALKVKSIQDLYNLHFNLKQKTGKATVATQQKVEIMKMLYRDAEILIFDEPTAVLTDQEIQGLLQTMLEFKRNGKTIIFISHKLNEIKQVCDEATVLRKGKVIGTYDVKTTSIEELAEAMVGKKVVMPKNTAPFDHDSQEVQLEFNNVSVKNTYGVSLKDVSFKVRKGEILAFAGVEGNGQETLEYALDGMLKPNHGSILSYDPDKDELVDITKWSVDKKNRKAKINVVPGDRHKHGLVLDFTIRDNSILRLLNDKKYAPFGWINSKAKEALFRNIEHDYDVRGTNDGDSLARSLSGGNQQKAIVGREMFNDHNLLVIVQPTRGLDVGAINLIHSKIIQEKINGKAIILISYELDEVLALADTIAVINDGRVLSVKPAKNYTRSEIGLLMAESKTNSEKSGEFRVDESSEIEKGDEDAE</sequence>
<dbReference type="RefSeq" id="WP_338822874.1">
    <property type="nucleotide sequence ID" value="NZ_CP148067.1"/>
</dbReference>
<feature type="region of interest" description="Disordered" evidence="3">
    <location>
        <begin position="514"/>
        <end position="539"/>
    </location>
</feature>
<organism evidence="5 6">
    <name type="scientific">Mycoplasmopsis felifaucium</name>
    <dbReference type="NCBI Taxonomy" id="35768"/>
    <lineage>
        <taxon>Bacteria</taxon>
        <taxon>Bacillati</taxon>
        <taxon>Mycoplasmatota</taxon>
        <taxon>Mycoplasmoidales</taxon>
        <taxon>Metamycoplasmataceae</taxon>
        <taxon>Mycoplasmopsis</taxon>
    </lineage>
</organism>
<feature type="domain" description="ABC transporter" evidence="4">
    <location>
        <begin position="263"/>
        <end position="514"/>
    </location>
</feature>
<keyword evidence="1" id="KW-0547">Nucleotide-binding</keyword>
<dbReference type="PROSITE" id="PS50893">
    <property type="entry name" value="ABC_TRANSPORTER_2"/>
    <property type="match status" value="2"/>
</dbReference>
<dbReference type="CDD" id="cd03215">
    <property type="entry name" value="ABC_Carb_Monos_II"/>
    <property type="match status" value="1"/>
</dbReference>
<dbReference type="GO" id="GO:0005524">
    <property type="term" value="F:ATP binding"/>
    <property type="evidence" value="ECO:0007669"/>
    <property type="project" value="UniProtKB-KW"/>
</dbReference>
<keyword evidence="2 5" id="KW-0067">ATP-binding</keyword>
<evidence type="ECO:0000313" key="5">
    <source>
        <dbReference type="EMBL" id="WXL29244.1"/>
    </source>
</evidence>
<evidence type="ECO:0000259" key="4">
    <source>
        <dbReference type="PROSITE" id="PS50893"/>
    </source>
</evidence>
<evidence type="ECO:0000256" key="2">
    <source>
        <dbReference type="ARBA" id="ARBA00022840"/>
    </source>
</evidence>
<protein>
    <submittedName>
        <fullName evidence="5">ABC transporter ATP-binding protein</fullName>
    </submittedName>
</protein>
<feature type="domain" description="ABC transporter" evidence="4">
    <location>
        <begin position="7"/>
        <end position="244"/>
    </location>
</feature>
<dbReference type="InterPro" id="IPR017871">
    <property type="entry name" value="ABC_transporter-like_CS"/>
</dbReference>
<name>A0ABZ2RVV5_9BACT</name>
<dbReference type="InterPro" id="IPR003593">
    <property type="entry name" value="AAA+_ATPase"/>
</dbReference>
<dbReference type="SUPFAM" id="SSF52540">
    <property type="entry name" value="P-loop containing nucleoside triphosphate hydrolases"/>
    <property type="match status" value="2"/>
</dbReference>
<evidence type="ECO:0000256" key="3">
    <source>
        <dbReference type="SAM" id="MobiDB-lite"/>
    </source>
</evidence>
<evidence type="ECO:0000313" key="6">
    <source>
        <dbReference type="Proteomes" id="UP001477443"/>
    </source>
</evidence>
<dbReference type="Gene3D" id="3.40.50.300">
    <property type="entry name" value="P-loop containing nucleotide triphosphate hydrolases"/>
    <property type="match status" value="2"/>
</dbReference>
<keyword evidence="6" id="KW-1185">Reference proteome</keyword>
<dbReference type="CDD" id="cd03216">
    <property type="entry name" value="ABC_Carb_Monos_I"/>
    <property type="match status" value="1"/>
</dbReference>
<proteinExistence type="predicted"/>
<evidence type="ECO:0000256" key="1">
    <source>
        <dbReference type="ARBA" id="ARBA00022741"/>
    </source>
</evidence>
<dbReference type="Pfam" id="PF00005">
    <property type="entry name" value="ABC_tran"/>
    <property type="match status" value="2"/>
</dbReference>
<dbReference type="SMART" id="SM00382">
    <property type="entry name" value="AAA"/>
    <property type="match status" value="1"/>
</dbReference>
<dbReference type="InterPro" id="IPR050107">
    <property type="entry name" value="ABC_carbohydrate_import_ATPase"/>
</dbReference>
<dbReference type="InterPro" id="IPR027417">
    <property type="entry name" value="P-loop_NTPase"/>
</dbReference>
<dbReference type="Proteomes" id="UP001477443">
    <property type="component" value="Chromosome"/>
</dbReference>
<dbReference type="PROSITE" id="PS00211">
    <property type="entry name" value="ABC_TRANSPORTER_1"/>
    <property type="match status" value="1"/>
</dbReference>
<feature type="compositionally biased region" description="Basic and acidic residues" evidence="3">
    <location>
        <begin position="515"/>
        <end position="532"/>
    </location>
</feature>
<dbReference type="InterPro" id="IPR003439">
    <property type="entry name" value="ABC_transporter-like_ATP-bd"/>
</dbReference>
<dbReference type="PANTHER" id="PTHR43790">
    <property type="entry name" value="CARBOHYDRATE TRANSPORT ATP-BINDING PROTEIN MG119-RELATED"/>
    <property type="match status" value="1"/>
</dbReference>
<dbReference type="PANTHER" id="PTHR43790:SF4">
    <property type="entry name" value="GUANOSINE IMPORT ATP-BINDING PROTEIN NUPO"/>
    <property type="match status" value="1"/>
</dbReference>
<accession>A0ABZ2RVV5</accession>
<gene>
    <name evidence="5" type="ORF">WG617_01165</name>
</gene>